<dbReference type="OrthoDB" id="4314040at2759"/>
<evidence type="ECO:0000313" key="2">
    <source>
        <dbReference type="Proteomes" id="UP000256645"/>
    </source>
</evidence>
<dbReference type="EMBL" id="PDLM01000002">
    <property type="protein sequence ID" value="RDW85310.1"/>
    <property type="molecule type" value="Genomic_DNA"/>
</dbReference>
<dbReference type="PANTHER" id="PTHR38111">
    <property type="entry name" value="ZN(2)-C6 FUNGAL-TYPE DOMAIN-CONTAINING PROTEIN-RELATED"/>
    <property type="match status" value="1"/>
</dbReference>
<evidence type="ECO:0000313" key="1">
    <source>
        <dbReference type="EMBL" id="RDW85310.1"/>
    </source>
</evidence>
<sequence length="417" mass="46618">MSSSQNQLHDQSNSPFIRLSNLSLGFLGSPLALELANCLSSTRRRGLSLDQLGSFIRLVPPRLGTSNALDDAVKCLCAGYTAWMCAASSVHYLHYSRALRSLHSSLYNRDTALSAEILCASICLSWYELLVDNLNPLWLVHISGSARLIQLRGPEKHTDGFGRALLQAEHGIITAQALMERRPCFLSDSPWAAIVDLSLPESGSHLDLRTLENTFKFLDTLSIVQKDIDNFEAAGGFGYVKAIELIKRLKFLRHSIRRALLSPCPYSTRPCEENGSPSINNYNSVIRCEDALANISVDLAILSLRHILEAANDTVTWVADILPQLLSLFETQSMSEAAFCRFNHVHLLKQVDNILNAEIDALFDLSRDYYREATLTSPLGCRRLASICRAMYLRLEADGKSFHPIWHRIDKLMREGN</sequence>
<gene>
    <name evidence="1" type="ORF">BP6252_02900</name>
</gene>
<dbReference type="Proteomes" id="UP000256645">
    <property type="component" value="Unassembled WGS sequence"/>
</dbReference>
<protein>
    <submittedName>
        <fullName evidence="1">Uncharacterized protein</fullName>
    </submittedName>
</protein>
<dbReference type="AlphaFoldDB" id="A0A3D8SG49"/>
<dbReference type="STRING" id="1849047.A0A3D8SG49"/>
<dbReference type="PANTHER" id="PTHR38111:SF6">
    <property type="entry name" value="FINGER DOMAIN PROTEIN, PUTATIVE (AFU_ORTHOLOGUE AFUA_8G01940)-RELATED"/>
    <property type="match status" value="1"/>
</dbReference>
<proteinExistence type="predicted"/>
<reference evidence="1 2" key="1">
    <citation type="journal article" date="2018" name="IMA Fungus">
        <title>IMA Genome-F 9: Draft genome sequence of Annulohypoxylon stygium, Aspergillus mulundensis, Berkeleyomyces basicola (syn. Thielaviopsis basicola), Ceratocystis smalleyi, two Cercospora beticola strains, Coleophoma cylindrospora, Fusarium fracticaudum, Phialophora cf. hyalina, and Morchella septimelata.</title>
        <authorList>
            <person name="Wingfield B.D."/>
            <person name="Bills G.F."/>
            <person name="Dong Y."/>
            <person name="Huang W."/>
            <person name="Nel W.J."/>
            <person name="Swalarsk-Parry B.S."/>
            <person name="Vaghefi N."/>
            <person name="Wilken P.M."/>
            <person name="An Z."/>
            <person name="de Beer Z.W."/>
            <person name="De Vos L."/>
            <person name="Chen L."/>
            <person name="Duong T.A."/>
            <person name="Gao Y."/>
            <person name="Hammerbacher A."/>
            <person name="Kikkert J.R."/>
            <person name="Li Y."/>
            <person name="Li H."/>
            <person name="Li K."/>
            <person name="Li Q."/>
            <person name="Liu X."/>
            <person name="Ma X."/>
            <person name="Naidoo K."/>
            <person name="Pethybridge S.J."/>
            <person name="Sun J."/>
            <person name="Steenkamp E.T."/>
            <person name="van der Nest M.A."/>
            <person name="van Wyk S."/>
            <person name="Wingfield M.J."/>
            <person name="Xiong C."/>
            <person name="Yue Q."/>
            <person name="Zhang X."/>
        </authorList>
    </citation>
    <scope>NUCLEOTIDE SEQUENCE [LARGE SCALE GENOMIC DNA]</scope>
    <source>
        <strain evidence="1 2">BP6252</strain>
    </source>
</reference>
<organism evidence="1 2">
    <name type="scientific">Coleophoma cylindrospora</name>
    <dbReference type="NCBI Taxonomy" id="1849047"/>
    <lineage>
        <taxon>Eukaryota</taxon>
        <taxon>Fungi</taxon>
        <taxon>Dikarya</taxon>
        <taxon>Ascomycota</taxon>
        <taxon>Pezizomycotina</taxon>
        <taxon>Leotiomycetes</taxon>
        <taxon>Helotiales</taxon>
        <taxon>Dermateaceae</taxon>
        <taxon>Coleophoma</taxon>
    </lineage>
</organism>
<accession>A0A3D8SG49</accession>
<keyword evidence="2" id="KW-1185">Reference proteome</keyword>
<dbReference type="InterPro" id="IPR053178">
    <property type="entry name" value="Osmoadaptation_assoc"/>
</dbReference>
<comment type="caution">
    <text evidence="1">The sequence shown here is derived from an EMBL/GenBank/DDBJ whole genome shotgun (WGS) entry which is preliminary data.</text>
</comment>
<name>A0A3D8SG49_9HELO</name>